<comment type="similarity">
    <text evidence="7">Belongs to the PGAP3 family.</text>
</comment>
<dbReference type="PANTHER" id="PTHR13148">
    <property type="entry name" value="PER1-RELATED"/>
    <property type="match status" value="1"/>
</dbReference>
<feature type="transmembrane region" description="Helical" evidence="7">
    <location>
        <begin position="206"/>
        <end position="224"/>
    </location>
</feature>
<proteinExistence type="inferred from homology"/>
<comment type="function">
    <text evidence="7">Involved in the lipid remodeling steps of GPI-anchor maturation.</text>
</comment>
<evidence type="ECO:0000256" key="2">
    <source>
        <dbReference type="ARBA" id="ARBA00022502"/>
    </source>
</evidence>
<keyword evidence="3 7" id="KW-0812">Transmembrane</keyword>
<feature type="transmembrane region" description="Helical" evidence="7">
    <location>
        <begin position="163"/>
        <end position="185"/>
    </location>
</feature>
<dbReference type="GO" id="GO:0006506">
    <property type="term" value="P:GPI anchor biosynthetic process"/>
    <property type="evidence" value="ECO:0007669"/>
    <property type="project" value="UniProtKB-KW"/>
</dbReference>
<feature type="transmembrane region" description="Helical" evidence="7">
    <location>
        <begin position="132"/>
        <end position="151"/>
    </location>
</feature>
<dbReference type="GO" id="GO:0016788">
    <property type="term" value="F:hydrolase activity, acting on ester bonds"/>
    <property type="evidence" value="ECO:0007669"/>
    <property type="project" value="TreeGrafter"/>
</dbReference>
<dbReference type="STRING" id="1884261.A0A5C3QGI0"/>
<name>A0A5C3QGI0_9AGAR</name>
<dbReference type="PANTHER" id="PTHR13148:SF0">
    <property type="entry name" value="POST-GPI ATTACHMENT TO PROTEINS FACTOR 3"/>
    <property type="match status" value="1"/>
</dbReference>
<dbReference type="Proteomes" id="UP000305067">
    <property type="component" value="Unassembled WGS sequence"/>
</dbReference>
<keyword evidence="4 7" id="KW-0732">Signal</keyword>
<comment type="subcellular location">
    <subcellularLocation>
        <location evidence="1">Endomembrane system</location>
        <topology evidence="1">Multi-pass membrane protein</topology>
    </subcellularLocation>
    <subcellularLocation>
        <location evidence="7">Endoplasmic reticulum membrane</location>
        <topology evidence="7">Multi-pass membrane protein</topology>
    </subcellularLocation>
</comment>
<keyword evidence="9" id="KW-1185">Reference proteome</keyword>
<protein>
    <recommendedName>
        <fullName evidence="7">Post-GPI attachment to proteins factor 3</fullName>
    </recommendedName>
</protein>
<dbReference type="InterPro" id="IPR007217">
    <property type="entry name" value="Per1-like"/>
</dbReference>
<organism evidence="8 9">
    <name type="scientific">Pterulicium gracile</name>
    <dbReference type="NCBI Taxonomy" id="1884261"/>
    <lineage>
        <taxon>Eukaryota</taxon>
        <taxon>Fungi</taxon>
        <taxon>Dikarya</taxon>
        <taxon>Basidiomycota</taxon>
        <taxon>Agaricomycotina</taxon>
        <taxon>Agaricomycetes</taxon>
        <taxon>Agaricomycetidae</taxon>
        <taxon>Agaricales</taxon>
        <taxon>Pleurotineae</taxon>
        <taxon>Pterulaceae</taxon>
        <taxon>Pterulicium</taxon>
    </lineage>
</organism>
<keyword evidence="5 7" id="KW-1133">Transmembrane helix</keyword>
<feature type="transmembrane region" description="Helical" evidence="7">
    <location>
        <begin position="272"/>
        <end position="292"/>
    </location>
</feature>
<keyword evidence="2 7" id="KW-0337">GPI-anchor biosynthesis</keyword>
<gene>
    <name evidence="8" type="ORF">BDV98DRAFT_612806</name>
</gene>
<evidence type="ECO:0000313" key="8">
    <source>
        <dbReference type="EMBL" id="TFL01116.1"/>
    </source>
</evidence>
<evidence type="ECO:0000256" key="6">
    <source>
        <dbReference type="ARBA" id="ARBA00023136"/>
    </source>
</evidence>
<keyword evidence="7" id="KW-0256">Endoplasmic reticulum</keyword>
<sequence length="339" mass="39392">MRFLVFLTVFSLLLPSYASYGDRSRPFQDCVKKCTSINCPPKTSYTPSLALVLTRWTCPDDCNYTCMHGITDRDLAKGRRMKQYYGKWPFWRYLGMQEPASTLFSLMNLAMQVRGWKLVSRRLPKGHPMRSYYLTWSAISINTWFWSAVFHTRDKPLTEKLDYFSAALAIGYALYYTLIRFLHVYPSTRLSISPEDIRSKRLTRNAISVIFTLGFLGHISYLGLPPRFDYTYNVIFNSIVGVLHNLLWLLYSLPRVNFKRFPSKLANYRPKFAGQAAVFVVLTTLATSLELLDFEPWGRVVDAHSLWHAVTVPIGWVWYDFLIKDAEDEGWRGWSSAKD</sequence>
<dbReference type="AlphaFoldDB" id="A0A5C3QGI0"/>
<dbReference type="EMBL" id="ML178826">
    <property type="protein sequence ID" value="TFL01116.1"/>
    <property type="molecule type" value="Genomic_DNA"/>
</dbReference>
<comment type="caution">
    <text evidence="7">Lacks conserved residue(s) required for the propagation of feature annotation.</text>
</comment>
<evidence type="ECO:0000256" key="1">
    <source>
        <dbReference type="ARBA" id="ARBA00004127"/>
    </source>
</evidence>
<feature type="chain" id="PRO_5023028329" description="Post-GPI attachment to proteins factor 3" evidence="7">
    <location>
        <begin position="19"/>
        <end position="339"/>
    </location>
</feature>
<evidence type="ECO:0000256" key="7">
    <source>
        <dbReference type="RuleBase" id="RU365066"/>
    </source>
</evidence>
<dbReference type="GO" id="GO:0005789">
    <property type="term" value="C:endoplasmic reticulum membrane"/>
    <property type="evidence" value="ECO:0007669"/>
    <property type="project" value="UniProtKB-SubCell"/>
</dbReference>
<feature type="transmembrane region" description="Helical" evidence="7">
    <location>
        <begin position="230"/>
        <end position="251"/>
    </location>
</feature>
<evidence type="ECO:0000256" key="3">
    <source>
        <dbReference type="ARBA" id="ARBA00022692"/>
    </source>
</evidence>
<evidence type="ECO:0000313" key="9">
    <source>
        <dbReference type="Proteomes" id="UP000305067"/>
    </source>
</evidence>
<evidence type="ECO:0000256" key="4">
    <source>
        <dbReference type="ARBA" id="ARBA00022729"/>
    </source>
</evidence>
<evidence type="ECO:0000256" key="5">
    <source>
        <dbReference type="ARBA" id="ARBA00022989"/>
    </source>
</evidence>
<keyword evidence="6 7" id="KW-0472">Membrane</keyword>
<dbReference type="OrthoDB" id="419770at2759"/>
<dbReference type="Pfam" id="PF04080">
    <property type="entry name" value="Per1"/>
    <property type="match status" value="1"/>
</dbReference>
<reference evidence="8 9" key="1">
    <citation type="journal article" date="2019" name="Nat. Ecol. Evol.">
        <title>Megaphylogeny resolves global patterns of mushroom evolution.</title>
        <authorList>
            <person name="Varga T."/>
            <person name="Krizsan K."/>
            <person name="Foldi C."/>
            <person name="Dima B."/>
            <person name="Sanchez-Garcia M."/>
            <person name="Sanchez-Ramirez S."/>
            <person name="Szollosi G.J."/>
            <person name="Szarkandi J.G."/>
            <person name="Papp V."/>
            <person name="Albert L."/>
            <person name="Andreopoulos W."/>
            <person name="Angelini C."/>
            <person name="Antonin V."/>
            <person name="Barry K.W."/>
            <person name="Bougher N.L."/>
            <person name="Buchanan P."/>
            <person name="Buyck B."/>
            <person name="Bense V."/>
            <person name="Catcheside P."/>
            <person name="Chovatia M."/>
            <person name="Cooper J."/>
            <person name="Damon W."/>
            <person name="Desjardin D."/>
            <person name="Finy P."/>
            <person name="Geml J."/>
            <person name="Haridas S."/>
            <person name="Hughes K."/>
            <person name="Justo A."/>
            <person name="Karasinski D."/>
            <person name="Kautmanova I."/>
            <person name="Kiss B."/>
            <person name="Kocsube S."/>
            <person name="Kotiranta H."/>
            <person name="LaButti K.M."/>
            <person name="Lechner B.E."/>
            <person name="Liimatainen K."/>
            <person name="Lipzen A."/>
            <person name="Lukacs Z."/>
            <person name="Mihaltcheva S."/>
            <person name="Morgado L.N."/>
            <person name="Niskanen T."/>
            <person name="Noordeloos M.E."/>
            <person name="Ohm R.A."/>
            <person name="Ortiz-Santana B."/>
            <person name="Ovrebo C."/>
            <person name="Racz N."/>
            <person name="Riley R."/>
            <person name="Savchenko A."/>
            <person name="Shiryaev A."/>
            <person name="Soop K."/>
            <person name="Spirin V."/>
            <person name="Szebenyi C."/>
            <person name="Tomsovsky M."/>
            <person name="Tulloss R.E."/>
            <person name="Uehling J."/>
            <person name="Grigoriev I.V."/>
            <person name="Vagvolgyi C."/>
            <person name="Papp T."/>
            <person name="Martin F.M."/>
            <person name="Miettinen O."/>
            <person name="Hibbett D.S."/>
            <person name="Nagy L.G."/>
        </authorList>
    </citation>
    <scope>NUCLEOTIDE SEQUENCE [LARGE SCALE GENOMIC DNA]</scope>
    <source>
        <strain evidence="8 9">CBS 309.79</strain>
    </source>
</reference>
<accession>A0A5C3QGI0</accession>
<feature type="signal peptide" evidence="7">
    <location>
        <begin position="1"/>
        <end position="18"/>
    </location>
</feature>